<sequence>MKKIIEWNIALNILRKIKRKLNLVKKFYEDLIWVLCRRLRFKIASIVAILPLDYSVQNSIAHQLGRILTPFRRLHPLLLSSFQTALGVNLAEAKIILNQWEASKGLSTLNIFRYSQIDKEWSKRYVEIDDTSVLEQIAKEGGLVLSYHTFHQDILPIILSSIGIRLIAVGANPVEQHLHYRHVTRYKHLRHKAIDEKLKLSGGNIIYTYDKRNLIKSVKTTFANGDVVFLACDTHHIDSKFPPLNLLGLPIRINAGGMLRLAKKAKVPVYFSLLYPNLTGGYNLHLKAIAPLTNIEQDMQGYFNFLETHLKNVPWAWEGWWWYPSMLDWALFPAHPTIKMIDMIRLRS</sequence>
<proteinExistence type="predicted"/>
<dbReference type="EMBL" id="CP138348">
    <property type="protein sequence ID" value="WPF88251.1"/>
    <property type="molecule type" value="Genomic_DNA"/>
</dbReference>
<dbReference type="RefSeq" id="WP_320001391.1">
    <property type="nucleotide sequence ID" value="NZ_CP138348.1"/>
</dbReference>
<gene>
    <name evidence="1" type="ORF">SAY89_15845</name>
</gene>
<accession>A0AAF0Z9W1</accession>
<name>A0AAF0Z9W1_9CHRO</name>
<evidence type="ECO:0008006" key="2">
    <source>
        <dbReference type="Google" id="ProtNLM"/>
    </source>
</evidence>
<dbReference type="AlphaFoldDB" id="A0AAF0Z9W1"/>
<protein>
    <recommendedName>
        <fullName evidence="2">Lipid A biosynthesis acyltransferase</fullName>
    </recommendedName>
</protein>
<organism evidence="1">
    <name type="scientific">Cyanobacterium aponinum AL20115</name>
    <dbReference type="NCBI Taxonomy" id="3090662"/>
    <lineage>
        <taxon>Bacteria</taxon>
        <taxon>Bacillati</taxon>
        <taxon>Cyanobacteriota</taxon>
        <taxon>Cyanophyceae</taxon>
        <taxon>Oscillatoriophycideae</taxon>
        <taxon>Chroococcales</taxon>
        <taxon>Geminocystaceae</taxon>
        <taxon>Cyanobacterium</taxon>
    </lineage>
</organism>
<evidence type="ECO:0000313" key="1">
    <source>
        <dbReference type="EMBL" id="WPF88251.1"/>
    </source>
</evidence>
<reference evidence="1" key="1">
    <citation type="submission" date="2023-11" db="EMBL/GenBank/DDBJ databases">
        <title>Genome sequence of Cyanobacterium aponinum BCRC AL20115.</title>
        <authorList>
            <person name="Chang H.-Y."/>
            <person name="Lin K.-M."/>
            <person name="Hsueh H.-T."/>
            <person name="Chu H.-A."/>
            <person name="Kuo C.-H."/>
        </authorList>
    </citation>
    <scope>NUCLEOTIDE SEQUENCE</scope>
    <source>
        <strain evidence="1">AL20115</strain>
    </source>
</reference>